<dbReference type="PANTHER" id="PTHR30363">
    <property type="entry name" value="HTH-TYPE TRANSCRIPTIONAL REGULATOR SRLR-RELATED"/>
    <property type="match status" value="1"/>
</dbReference>
<dbReference type="InterPro" id="IPR037171">
    <property type="entry name" value="NagB/RpiA_transferase-like"/>
</dbReference>
<organism evidence="3">
    <name type="scientific">marine sediment metagenome</name>
    <dbReference type="NCBI Taxonomy" id="412755"/>
    <lineage>
        <taxon>unclassified sequences</taxon>
        <taxon>metagenomes</taxon>
        <taxon>ecological metagenomes</taxon>
    </lineage>
</organism>
<comment type="caution">
    <text evidence="3">The sequence shown here is derived from an EMBL/GenBank/DDBJ whole genome shotgun (WGS) entry which is preliminary data.</text>
</comment>
<dbReference type="PANTHER" id="PTHR30363:SF4">
    <property type="entry name" value="GLYCEROL-3-PHOSPHATE REGULON REPRESSOR"/>
    <property type="match status" value="1"/>
</dbReference>
<dbReference type="EMBL" id="AYSL01000894">
    <property type="protein sequence ID" value="KTF06859.1"/>
    <property type="molecule type" value="Genomic_DNA"/>
</dbReference>
<dbReference type="InterPro" id="IPR050313">
    <property type="entry name" value="Carb_Metab_HTH_regulators"/>
</dbReference>
<reference evidence="3" key="1">
    <citation type="submission" date="2013-11" db="EMBL/GenBank/DDBJ databases">
        <title>Microbial diversity, functional groups and degradation webs in Northern and Southern Mediterranean and Red Sea marine crude oil polluted sites.</title>
        <authorList>
            <person name="Daffonchio D."/>
            <person name="Mapelli F."/>
            <person name="Ferrer M."/>
            <person name="Richter M."/>
            <person name="Cherif A."/>
            <person name="Malkawi H.I."/>
            <person name="Yakimov M.M."/>
            <person name="Abdel-Fattah Y.R."/>
            <person name="Blaghen M."/>
            <person name="Golyshin P.N."/>
            <person name="Kalogerakis N."/>
            <person name="Boon N."/>
            <person name="Magagnini M."/>
            <person name="Fava F."/>
        </authorList>
    </citation>
    <scope>NUCLEOTIDE SEQUENCE</scope>
</reference>
<gene>
    <name evidence="3" type="ORF">MGSAQ_001644</name>
</gene>
<dbReference type="AlphaFoldDB" id="A0A1B6NTQ9"/>
<evidence type="ECO:0000259" key="2">
    <source>
        <dbReference type="Pfam" id="PF00455"/>
    </source>
</evidence>
<evidence type="ECO:0000256" key="1">
    <source>
        <dbReference type="ARBA" id="ARBA00022491"/>
    </source>
</evidence>
<name>A0A1B6NTQ9_9ZZZZ</name>
<dbReference type="InterPro" id="IPR014036">
    <property type="entry name" value="DeoR-like_C"/>
</dbReference>
<accession>A0A1B6NTQ9</accession>
<keyword evidence="1" id="KW-0678">Repressor</keyword>
<proteinExistence type="predicted"/>
<feature type="domain" description="DeoR-like transcriptional repressor C-terminal sensor" evidence="2">
    <location>
        <begin position="1"/>
        <end position="75"/>
    </location>
</feature>
<protein>
    <submittedName>
        <fullName evidence="3">Transcriptional regulator DeoR family</fullName>
    </submittedName>
</protein>
<evidence type="ECO:0000313" key="3">
    <source>
        <dbReference type="EMBL" id="KTF06859.1"/>
    </source>
</evidence>
<dbReference type="Pfam" id="PF00455">
    <property type="entry name" value="DeoRC"/>
    <property type="match status" value="1"/>
</dbReference>
<feature type="non-terminal residue" evidence="3">
    <location>
        <position position="1"/>
    </location>
</feature>
<dbReference type="SUPFAM" id="SSF100950">
    <property type="entry name" value="NagB/RpiA/CoA transferase-like"/>
    <property type="match status" value="1"/>
</dbReference>
<sequence length="100" mass="10524">TESALAGLHADLAFISTPAVAGLRAFHMDDNAVRAKRAMMHAAERSVLLVNHARFGRSALHALADLTEFDAIITDAPPAPEDRAAIDRAGIALTIAKDPA</sequence>